<dbReference type="Pfam" id="PF07694">
    <property type="entry name" value="5TM-5TMR_LYT"/>
    <property type="match status" value="1"/>
</dbReference>
<dbReference type="GO" id="GO:0000155">
    <property type="term" value="F:phosphorelay sensor kinase activity"/>
    <property type="evidence" value="ECO:0007669"/>
    <property type="project" value="InterPro"/>
</dbReference>
<evidence type="ECO:0000313" key="11">
    <source>
        <dbReference type="Proteomes" id="UP000323257"/>
    </source>
</evidence>
<evidence type="ECO:0000256" key="1">
    <source>
        <dbReference type="ARBA" id="ARBA00004651"/>
    </source>
</evidence>
<sequence>MFKELLTDVTLILVFLFVLHLVLESKAICAASTIWRRMQVGIVNGAYGLILMQFAVRITDTLIMDLRHIVIVLAARYGGVPGALTASLIIAAGRLTMFPFSTTAVISSSNVLLSGLLCAWLSTRKWPSWQRLVAMHATSMGSVTIIFIYLVDPQVLPLLLTCFWIISVLAGLMAQWYSSMLTEKKEMANKLAQSEAFNRAILDNVPEAIIIHADGHIVYCNPFGARLMGAVSSRKMLGEPILQFIHPDDHPLVLERIRQITQERKHAEAMEERLVRLDGTVIDVEVTGISIEYNGQSASLVVVKDITSRKRQARMLAEAHERTSNILESIADAFFSVDRHWRFTYVNREAERVLGRSKEMLIGCVIWDEFPRVMHTKFHDAYQEAMQHDRSVSVQTYFEPLDEWFEVRAFPSKEGLSVYFHNITDRKQAELELKQLNEELQRYSYLDGLTGLANRRAFDLKLLREWEKGAEEGTPLSLLLLDIDYFKLYNDTYGHEAGDRCLKQVAEKLTELVVGTDRMISRYGGEEFAIVLPGAALMPAMRQAERIRAGVESMGIPHSGSSVSGVVTVSIGVASTRPGAEGDMKSLLIDADRALYRCKERRNCASGGTE</sequence>
<accession>A0A5S5CGZ0</accession>
<dbReference type="Pfam" id="PF00990">
    <property type="entry name" value="GGDEF"/>
    <property type="match status" value="1"/>
</dbReference>
<evidence type="ECO:0000259" key="9">
    <source>
        <dbReference type="PROSITE" id="PS50887"/>
    </source>
</evidence>
<dbReference type="Gene3D" id="3.30.70.270">
    <property type="match status" value="1"/>
</dbReference>
<dbReference type="EMBL" id="VNHS01000001">
    <property type="protein sequence ID" value="TYP79046.1"/>
    <property type="molecule type" value="Genomic_DNA"/>
</dbReference>
<dbReference type="Pfam" id="PF08448">
    <property type="entry name" value="PAS_4"/>
    <property type="match status" value="1"/>
</dbReference>
<keyword evidence="3 6" id="KW-0812">Transmembrane</keyword>
<dbReference type="CDD" id="cd00130">
    <property type="entry name" value="PAS"/>
    <property type="match status" value="2"/>
</dbReference>
<keyword evidence="4 6" id="KW-1133">Transmembrane helix</keyword>
<evidence type="ECO:0000256" key="3">
    <source>
        <dbReference type="ARBA" id="ARBA00022692"/>
    </source>
</evidence>
<dbReference type="NCBIfam" id="TIGR00254">
    <property type="entry name" value="GGDEF"/>
    <property type="match status" value="1"/>
</dbReference>
<reference evidence="10 11" key="1">
    <citation type="submission" date="2019-07" db="EMBL/GenBank/DDBJ databases">
        <title>Genomic Encyclopedia of Type Strains, Phase III (KMG-III): the genomes of soil and plant-associated and newly described type strains.</title>
        <authorList>
            <person name="Whitman W."/>
        </authorList>
    </citation>
    <scope>NUCLEOTIDE SEQUENCE [LARGE SCALE GENOMIC DNA]</scope>
    <source>
        <strain evidence="10 11">BL24</strain>
    </source>
</reference>
<dbReference type="InterPro" id="IPR043128">
    <property type="entry name" value="Rev_trsase/Diguanyl_cyclase"/>
</dbReference>
<dbReference type="InterPro" id="IPR013656">
    <property type="entry name" value="PAS_4"/>
</dbReference>
<dbReference type="GO" id="GO:0006355">
    <property type="term" value="P:regulation of DNA-templated transcription"/>
    <property type="evidence" value="ECO:0007669"/>
    <property type="project" value="InterPro"/>
</dbReference>
<feature type="domain" description="PAC" evidence="8">
    <location>
        <begin position="268"/>
        <end position="318"/>
    </location>
</feature>
<dbReference type="InterPro" id="IPR029787">
    <property type="entry name" value="Nucleotide_cyclase"/>
</dbReference>
<dbReference type="InterPro" id="IPR013767">
    <property type="entry name" value="PAS_fold"/>
</dbReference>
<gene>
    <name evidence="10" type="ORF">BCM02_101161</name>
</gene>
<evidence type="ECO:0000256" key="5">
    <source>
        <dbReference type="ARBA" id="ARBA00023136"/>
    </source>
</evidence>
<dbReference type="GO" id="GO:0071555">
    <property type="term" value="P:cell wall organization"/>
    <property type="evidence" value="ECO:0007669"/>
    <property type="project" value="InterPro"/>
</dbReference>
<dbReference type="GO" id="GO:0005886">
    <property type="term" value="C:plasma membrane"/>
    <property type="evidence" value="ECO:0007669"/>
    <property type="project" value="UniProtKB-SubCell"/>
</dbReference>
<keyword evidence="11" id="KW-1185">Reference proteome</keyword>
<dbReference type="OrthoDB" id="9759607at2"/>
<comment type="caution">
    <text evidence="10">The sequence shown here is derived from an EMBL/GenBank/DDBJ whole genome shotgun (WGS) entry which is preliminary data.</text>
</comment>
<feature type="transmembrane region" description="Helical" evidence="6">
    <location>
        <begin position="40"/>
        <end position="58"/>
    </location>
</feature>
<dbReference type="Proteomes" id="UP000323257">
    <property type="component" value="Unassembled WGS sequence"/>
</dbReference>
<evidence type="ECO:0000259" key="7">
    <source>
        <dbReference type="PROSITE" id="PS50112"/>
    </source>
</evidence>
<dbReference type="Gene3D" id="3.30.450.20">
    <property type="entry name" value="PAS domain"/>
    <property type="match status" value="2"/>
</dbReference>
<keyword evidence="5 6" id="KW-0472">Membrane</keyword>
<dbReference type="SMART" id="SM00091">
    <property type="entry name" value="PAS"/>
    <property type="match status" value="2"/>
</dbReference>
<dbReference type="InterPro" id="IPR000014">
    <property type="entry name" value="PAS"/>
</dbReference>
<dbReference type="PROSITE" id="PS50887">
    <property type="entry name" value="GGDEF"/>
    <property type="match status" value="1"/>
</dbReference>
<dbReference type="PROSITE" id="PS50112">
    <property type="entry name" value="PAS"/>
    <property type="match status" value="2"/>
</dbReference>
<feature type="transmembrane region" description="Helical" evidence="6">
    <location>
        <begin position="98"/>
        <end position="121"/>
    </location>
</feature>
<name>A0A5S5CGZ0_9BACL</name>
<evidence type="ECO:0000256" key="6">
    <source>
        <dbReference type="SAM" id="Phobius"/>
    </source>
</evidence>
<evidence type="ECO:0000259" key="8">
    <source>
        <dbReference type="PROSITE" id="PS50113"/>
    </source>
</evidence>
<evidence type="ECO:0000313" key="10">
    <source>
        <dbReference type="EMBL" id="TYP79046.1"/>
    </source>
</evidence>
<feature type="transmembrane region" description="Helical" evidence="6">
    <location>
        <begin position="133"/>
        <end position="151"/>
    </location>
</feature>
<dbReference type="PANTHER" id="PTHR44757:SF2">
    <property type="entry name" value="BIOFILM ARCHITECTURE MAINTENANCE PROTEIN MBAA"/>
    <property type="match status" value="1"/>
</dbReference>
<feature type="transmembrane region" description="Helical" evidence="6">
    <location>
        <begin position="70"/>
        <end position="92"/>
    </location>
</feature>
<evidence type="ECO:0000256" key="2">
    <source>
        <dbReference type="ARBA" id="ARBA00022475"/>
    </source>
</evidence>
<dbReference type="SUPFAM" id="SSF55785">
    <property type="entry name" value="PYP-like sensor domain (PAS domain)"/>
    <property type="match status" value="2"/>
</dbReference>
<dbReference type="AlphaFoldDB" id="A0A5S5CGZ0"/>
<dbReference type="SMART" id="SM00267">
    <property type="entry name" value="GGDEF"/>
    <property type="match status" value="1"/>
</dbReference>
<dbReference type="CDD" id="cd01949">
    <property type="entry name" value="GGDEF"/>
    <property type="match status" value="1"/>
</dbReference>
<feature type="transmembrane region" description="Helical" evidence="6">
    <location>
        <begin position="157"/>
        <end position="177"/>
    </location>
</feature>
<comment type="subcellular location">
    <subcellularLocation>
        <location evidence="1">Cell membrane</location>
        <topology evidence="1">Multi-pass membrane protein</topology>
    </subcellularLocation>
</comment>
<proteinExistence type="predicted"/>
<evidence type="ECO:0000256" key="4">
    <source>
        <dbReference type="ARBA" id="ARBA00022989"/>
    </source>
</evidence>
<organism evidence="10 11">
    <name type="scientific">Paenibacillus methanolicus</name>
    <dbReference type="NCBI Taxonomy" id="582686"/>
    <lineage>
        <taxon>Bacteria</taxon>
        <taxon>Bacillati</taxon>
        <taxon>Bacillota</taxon>
        <taxon>Bacilli</taxon>
        <taxon>Bacillales</taxon>
        <taxon>Paenibacillaceae</taxon>
        <taxon>Paenibacillus</taxon>
    </lineage>
</organism>
<protein>
    <submittedName>
        <fullName evidence="10">PAS domain S-box-containing protein/diguanylate cyclase (GGDEF)-like protein</fullName>
    </submittedName>
</protein>
<dbReference type="FunFam" id="3.30.70.270:FF:000001">
    <property type="entry name" value="Diguanylate cyclase domain protein"/>
    <property type="match status" value="1"/>
</dbReference>
<keyword evidence="2" id="KW-1003">Cell membrane</keyword>
<dbReference type="RefSeq" id="WP_148927159.1">
    <property type="nucleotide sequence ID" value="NZ_VNHS01000001.1"/>
</dbReference>
<dbReference type="PANTHER" id="PTHR44757">
    <property type="entry name" value="DIGUANYLATE CYCLASE DGCP"/>
    <property type="match status" value="1"/>
</dbReference>
<dbReference type="Pfam" id="PF00989">
    <property type="entry name" value="PAS"/>
    <property type="match status" value="1"/>
</dbReference>
<dbReference type="PROSITE" id="PS50113">
    <property type="entry name" value="PAC"/>
    <property type="match status" value="1"/>
</dbReference>
<dbReference type="InterPro" id="IPR000700">
    <property type="entry name" value="PAS-assoc_C"/>
</dbReference>
<feature type="domain" description="PAS" evidence="7">
    <location>
        <begin position="319"/>
        <end position="363"/>
    </location>
</feature>
<dbReference type="InterPro" id="IPR052155">
    <property type="entry name" value="Biofilm_reg_signaling"/>
</dbReference>
<dbReference type="NCBIfam" id="TIGR00229">
    <property type="entry name" value="sensory_box"/>
    <property type="match status" value="2"/>
</dbReference>
<dbReference type="InterPro" id="IPR035965">
    <property type="entry name" value="PAS-like_dom_sf"/>
</dbReference>
<dbReference type="InterPro" id="IPR000160">
    <property type="entry name" value="GGDEF_dom"/>
</dbReference>
<dbReference type="SUPFAM" id="SSF55073">
    <property type="entry name" value="Nucleotide cyclase"/>
    <property type="match status" value="1"/>
</dbReference>
<feature type="domain" description="GGDEF" evidence="9">
    <location>
        <begin position="474"/>
        <end position="610"/>
    </location>
</feature>
<feature type="domain" description="PAS" evidence="7">
    <location>
        <begin position="193"/>
        <end position="264"/>
    </location>
</feature>
<dbReference type="InterPro" id="IPR011620">
    <property type="entry name" value="Sig_transdc_His_kinase_LytS_TM"/>
</dbReference>